<keyword evidence="2" id="KW-1185">Reference proteome</keyword>
<dbReference type="STRING" id="1423783.FC50_GL000912"/>
<protein>
    <submittedName>
        <fullName evidence="1">Uncharacterized protein</fullName>
    </submittedName>
</protein>
<evidence type="ECO:0000313" key="1">
    <source>
        <dbReference type="EMBL" id="KRL86393.1"/>
    </source>
</evidence>
<dbReference type="Proteomes" id="UP000051922">
    <property type="component" value="Unassembled WGS sequence"/>
</dbReference>
<dbReference type="PATRIC" id="fig|1423783.4.peg.943"/>
<name>A0A0R1TYU3_9LACO</name>
<dbReference type="EMBL" id="AZFJ01000045">
    <property type="protein sequence ID" value="KRL86393.1"/>
    <property type="molecule type" value="Genomic_DNA"/>
</dbReference>
<gene>
    <name evidence="1" type="ORF">FC50_GL000912</name>
</gene>
<dbReference type="AlphaFoldDB" id="A0A0R1TYU3"/>
<evidence type="ECO:0000313" key="2">
    <source>
        <dbReference type="Proteomes" id="UP000051922"/>
    </source>
</evidence>
<sequence>MEMAANMYGLSLLVPAYFQDVDQENANVDVFMNALALPSCLRDAAEQKILEYYK</sequence>
<comment type="caution">
    <text evidence="1">The sequence shown here is derived from an EMBL/GenBank/DDBJ whole genome shotgun (WGS) entry which is preliminary data.</text>
</comment>
<reference evidence="1 2" key="1">
    <citation type="journal article" date="2015" name="Genome Announc.">
        <title>Expanding the biotechnology potential of lactobacilli through comparative genomics of 213 strains and associated genera.</title>
        <authorList>
            <person name="Sun Z."/>
            <person name="Harris H.M."/>
            <person name="McCann A."/>
            <person name="Guo C."/>
            <person name="Argimon S."/>
            <person name="Zhang W."/>
            <person name="Yang X."/>
            <person name="Jeffery I.B."/>
            <person name="Cooney J.C."/>
            <person name="Kagawa T.F."/>
            <person name="Liu W."/>
            <person name="Song Y."/>
            <person name="Salvetti E."/>
            <person name="Wrobel A."/>
            <person name="Rasinkangas P."/>
            <person name="Parkhill J."/>
            <person name="Rea M.C."/>
            <person name="O'Sullivan O."/>
            <person name="Ritari J."/>
            <person name="Douillard F.P."/>
            <person name="Paul Ross R."/>
            <person name="Yang R."/>
            <person name="Briner A.E."/>
            <person name="Felis G.E."/>
            <person name="de Vos W.M."/>
            <person name="Barrangou R."/>
            <person name="Klaenhammer T.R."/>
            <person name="Caufield P.W."/>
            <person name="Cui Y."/>
            <person name="Zhang H."/>
            <person name="O'Toole P.W."/>
        </authorList>
    </citation>
    <scope>NUCLEOTIDE SEQUENCE [LARGE SCALE GENOMIC DNA]</scope>
    <source>
        <strain evidence="1 2">DSM 15945</strain>
    </source>
</reference>
<proteinExistence type="predicted"/>
<accession>A0A0R1TYU3</accession>
<organism evidence="1 2">
    <name type="scientific">Lacticaseibacillus pantheris DSM 15945 = JCM 12539 = NBRC 106106</name>
    <dbReference type="NCBI Taxonomy" id="1423783"/>
    <lineage>
        <taxon>Bacteria</taxon>
        <taxon>Bacillati</taxon>
        <taxon>Bacillota</taxon>
        <taxon>Bacilli</taxon>
        <taxon>Lactobacillales</taxon>
        <taxon>Lactobacillaceae</taxon>
        <taxon>Lacticaseibacillus</taxon>
    </lineage>
</organism>